<keyword evidence="3" id="KW-0472">Membrane</keyword>
<dbReference type="EMBL" id="LT840184">
    <property type="protein sequence ID" value="SMF69299.1"/>
    <property type="molecule type" value="Genomic_DNA"/>
</dbReference>
<keyword evidence="3" id="KW-1133">Transmembrane helix</keyword>
<dbReference type="RefSeq" id="WP_208917640.1">
    <property type="nucleotide sequence ID" value="NZ_LT840184.1"/>
</dbReference>
<gene>
    <name evidence="5" type="ORF">SAMN05661091_0542</name>
</gene>
<dbReference type="Proteomes" id="UP000192940">
    <property type="component" value="Chromosome I"/>
</dbReference>
<feature type="transmembrane region" description="Helical" evidence="3">
    <location>
        <begin position="90"/>
        <end position="109"/>
    </location>
</feature>
<dbReference type="Pfam" id="PF13490">
    <property type="entry name" value="zf-HC2"/>
    <property type="match status" value="1"/>
</dbReference>
<organism evidence="5 6">
    <name type="scientific">Paenibacillus uliginis N3/975</name>
    <dbReference type="NCBI Taxonomy" id="1313296"/>
    <lineage>
        <taxon>Bacteria</taxon>
        <taxon>Bacillati</taxon>
        <taxon>Bacillota</taxon>
        <taxon>Bacilli</taxon>
        <taxon>Bacillales</taxon>
        <taxon>Paenibacillaceae</taxon>
        <taxon>Paenibacillus</taxon>
    </lineage>
</organism>
<accession>A0A1X7GG50</accession>
<comment type="similarity">
    <text evidence="1">Belongs to the zinc-associated anti-sigma factor (ZAS) superfamily. Anti-sigma-W factor family.</text>
</comment>
<evidence type="ECO:0000259" key="4">
    <source>
        <dbReference type="Pfam" id="PF13490"/>
    </source>
</evidence>
<protein>
    <recommendedName>
        <fullName evidence="2">Anti-sigma-W factor RsiW</fullName>
    </recommendedName>
</protein>
<dbReference type="InterPro" id="IPR041916">
    <property type="entry name" value="Anti_sigma_zinc_sf"/>
</dbReference>
<proteinExistence type="inferred from homology"/>
<evidence type="ECO:0000313" key="6">
    <source>
        <dbReference type="Proteomes" id="UP000192940"/>
    </source>
</evidence>
<keyword evidence="3 5" id="KW-0812">Transmembrane</keyword>
<evidence type="ECO:0000256" key="2">
    <source>
        <dbReference type="ARBA" id="ARBA00024438"/>
    </source>
</evidence>
<dbReference type="InterPro" id="IPR027383">
    <property type="entry name" value="Znf_put"/>
</dbReference>
<dbReference type="Gene3D" id="1.10.10.1320">
    <property type="entry name" value="Anti-sigma factor, zinc-finger domain"/>
    <property type="match status" value="1"/>
</dbReference>
<dbReference type="AlphaFoldDB" id="A0A1X7GG50"/>
<sequence length="204" mass="23209">MDCKLAVSLMHDYLDNDLSRQQQLELKSHLLQCVDCRNRFEELEQTDMLLYSLTHHATGPSDDLADRIMGMLPQQKKQKLWLTWIKNHPAITAAALFLVVMLFSTVSFWSQENQLIVKGSELDKLIIEGNTVIIPPDQIITGDITVENGKTQVFGQVQGNLTVIDGELFQASTAHISGQVKDIDKAMDWIWYKITNLFSDVAYR</sequence>
<keyword evidence="6" id="KW-1185">Reference proteome</keyword>
<feature type="domain" description="Putative zinc-finger" evidence="4">
    <location>
        <begin position="3"/>
        <end position="37"/>
    </location>
</feature>
<evidence type="ECO:0000256" key="3">
    <source>
        <dbReference type="SAM" id="Phobius"/>
    </source>
</evidence>
<evidence type="ECO:0000313" key="5">
    <source>
        <dbReference type="EMBL" id="SMF69299.1"/>
    </source>
</evidence>
<dbReference type="STRING" id="1313296.SAMN05661091_0542"/>
<reference evidence="5 6" key="1">
    <citation type="submission" date="2017-04" db="EMBL/GenBank/DDBJ databases">
        <authorList>
            <person name="Afonso C.L."/>
            <person name="Miller P.J."/>
            <person name="Scott M.A."/>
            <person name="Spackman E."/>
            <person name="Goraichik I."/>
            <person name="Dimitrov K.M."/>
            <person name="Suarez D.L."/>
            <person name="Swayne D.E."/>
        </authorList>
    </citation>
    <scope>NUCLEOTIDE SEQUENCE [LARGE SCALE GENOMIC DNA]</scope>
    <source>
        <strain evidence="5 6">N3/975</strain>
    </source>
</reference>
<evidence type="ECO:0000256" key="1">
    <source>
        <dbReference type="ARBA" id="ARBA00024353"/>
    </source>
</evidence>
<name>A0A1X7GG50_9BACL</name>